<gene>
    <name evidence="2" type="ORF">Q8791_05625</name>
</gene>
<sequence length="514" mass="55523">MPMWTWAGEASRRLRAAGQDELAEGVTALPVLCEAGDAVRVEAVARSALRTARRLVAEAGGAKAEVPGVFGAPTLFFLAHWPLAVRVGALAEGRRALAQVTAAAADEPAPHAHGPLPVSLRETLVRCHANVDARGTTDLRRDLLSARSLAGWERTPAWPAFTLARVNLLIDEDLADRAEAELRRYEHTATGPAVLGAGGVFTLVRALRHQDKHTQALEELDRMEAELALDEANPRRDALRRHIRFERARLLSWLTRLDQCEPREAITTLPTVDEAEAHPSLRPAWVEAVENLVCQGAVRNDWRLGVRVTTWSRYFERVGAPRRGAELALAAARLAAGRGSRWVASCSAQRAERLIGELGRTDEILGDLVEARAMIGAILPISPAAPAEHILEFLRAQTSDEIDPEFQAEQVNSALERIPHDTPLLSALGQVGRTLMLSDAATEPQWRHVRERPGDQRAALSLLETLLHDNDTAGVRNLVSTLAAGALNGGPGDEDGVRTGALRAVLASAPGAAS</sequence>
<reference evidence="2 3" key="1">
    <citation type="submission" date="2023-08" db="EMBL/GenBank/DDBJ databases">
        <authorList>
            <person name="Girao M."/>
            <person name="Carvalho M.F."/>
        </authorList>
    </citation>
    <scope>NUCLEOTIDE SEQUENCE [LARGE SCALE GENOMIC DNA]</scope>
    <source>
        <strain evidence="2 3">CT-R113</strain>
    </source>
</reference>
<comment type="caution">
    <text evidence="2">The sequence shown here is derived from an EMBL/GenBank/DDBJ whole genome shotgun (WGS) entry which is preliminary data.</text>
</comment>
<protein>
    <submittedName>
        <fullName evidence="2">Uncharacterized protein</fullName>
    </submittedName>
</protein>
<feature type="coiled-coil region" evidence="1">
    <location>
        <begin position="206"/>
        <end position="233"/>
    </location>
</feature>
<proteinExistence type="predicted"/>
<dbReference type="EMBL" id="JAUZMY010000004">
    <property type="protein sequence ID" value="MEE2036701.1"/>
    <property type="molecule type" value="Genomic_DNA"/>
</dbReference>
<accession>A0ABU7K388</accession>
<keyword evidence="3" id="KW-1185">Reference proteome</keyword>
<name>A0ABU7K388_9ACTN</name>
<evidence type="ECO:0000256" key="1">
    <source>
        <dbReference type="SAM" id="Coils"/>
    </source>
</evidence>
<organism evidence="2 3">
    <name type="scientific">Nocardiopsis codii</name>
    <dbReference type="NCBI Taxonomy" id="3065942"/>
    <lineage>
        <taxon>Bacteria</taxon>
        <taxon>Bacillati</taxon>
        <taxon>Actinomycetota</taxon>
        <taxon>Actinomycetes</taxon>
        <taxon>Streptosporangiales</taxon>
        <taxon>Nocardiopsidaceae</taxon>
        <taxon>Nocardiopsis</taxon>
    </lineage>
</organism>
<dbReference type="Proteomes" id="UP001356095">
    <property type="component" value="Unassembled WGS sequence"/>
</dbReference>
<evidence type="ECO:0000313" key="2">
    <source>
        <dbReference type="EMBL" id="MEE2036701.1"/>
    </source>
</evidence>
<dbReference type="RefSeq" id="WP_330090508.1">
    <property type="nucleotide sequence ID" value="NZ_JAUZMY010000004.1"/>
</dbReference>
<keyword evidence="1" id="KW-0175">Coiled coil</keyword>
<evidence type="ECO:0000313" key="3">
    <source>
        <dbReference type="Proteomes" id="UP001356095"/>
    </source>
</evidence>